<dbReference type="Proteomes" id="UP000217790">
    <property type="component" value="Unassembled WGS sequence"/>
</dbReference>
<protein>
    <submittedName>
        <fullName evidence="2">Uncharacterized protein</fullName>
    </submittedName>
</protein>
<dbReference type="EMBL" id="KZ293703">
    <property type="protein sequence ID" value="PBK83846.1"/>
    <property type="molecule type" value="Genomic_DNA"/>
</dbReference>
<accession>A0A2H3D8P4</accession>
<dbReference type="InParanoid" id="A0A2H3D8P4"/>
<dbReference type="AlphaFoldDB" id="A0A2H3D8P4"/>
<name>A0A2H3D8P4_ARMGA</name>
<sequence length="274" mass="29649">MVLGLQIDNLGIDCTVDVGVIGNIPSDTIVRPQITLQAKDGNISAHTGNKRSMLTEPTGGIGQMCQRIGVVIKELGAGLGDLNLDCCSFSAWAARICGDALPEQCGKRTLAAKATPVQRNEAASEAAKWVKKGATTTRTTNKSKSAQLVEALEKVKAITAAASASQEEPSEAIQELKKPKGEAGDKKRGFILWDAMGLEDDMAMYKEIMARVKTNAIKAGIDFKHEYKNQNKETLGMGTSNAQFRNCDEQHGPSLIGIFAVWTDIWWYQSIFES</sequence>
<evidence type="ECO:0000313" key="2">
    <source>
        <dbReference type="EMBL" id="PBK83846.1"/>
    </source>
</evidence>
<evidence type="ECO:0000313" key="3">
    <source>
        <dbReference type="Proteomes" id="UP000217790"/>
    </source>
</evidence>
<feature type="compositionally biased region" description="Basic and acidic residues" evidence="1">
    <location>
        <begin position="174"/>
        <end position="184"/>
    </location>
</feature>
<keyword evidence="3" id="KW-1185">Reference proteome</keyword>
<feature type="region of interest" description="Disordered" evidence="1">
    <location>
        <begin position="162"/>
        <end position="184"/>
    </location>
</feature>
<gene>
    <name evidence="2" type="ORF">ARMGADRAFT_1037652</name>
</gene>
<organism evidence="2 3">
    <name type="scientific">Armillaria gallica</name>
    <name type="common">Bulbous honey fungus</name>
    <name type="synonym">Armillaria bulbosa</name>
    <dbReference type="NCBI Taxonomy" id="47427"/>
    <lineage>
        <taxon>Eukaryota</taxon>
        <taxon>Fungi</taxon>
        <taxon>Dikarya</taxon>
        <taxon>Basidiomycota</taxon>
        <taxon>Agaricomycotina</taxon>
        <taxon>Agaricomycetes</taxon>
        <taxon>Agaricomycetidae</taxon>
        <taxon>Agaricales</taxon>
        <taxon>Marasmiineae</taxon>
        <taxon>Physalacriaceae</taxon>
        <taxon>Armillaria</taxon>
    </lineage>
</organism>
<proteinExistence type="predicted"/>
<dbReference type="STRING" id="47427.A0A2H3D8P4"/>
<evidence type="ECO:0000256" key="1">
    <source>
        <dbReference type="SAM" id="MobiDB-lite"/>
    </source>
</evidence>
<reference evidence="3" key="1">
    <citation type="journal article" date="2017" name="Nat. Ecol. Evol.">
        <title>Genome expansion and lineage-specific genetic innovations in the forest pathogenic fungi Armillaria.</title>
        <authorList>
            <person name="Sipos G."/>
            <person name="Prasanna A.N."/>
            <person name="Walter M.C."/>
            <person name="O'Connor E."/>
            <person name="Balint B."/>
            <person name="Krizsan K."/>
            <person name="Kiss B."/>
            <person name="Hess J."/>
            <person name="Varga T."/>
            <person name="Slot J."/>
            <person name="Riley R."/>
            <person name="Boka B."/>
            <person name="Rigling D."/>
            <person name="Barry K."/>
            <person name="Lee J."/>
            <person name="Mihaltcheva S."/>
            <person name="LaButti K."/>
            <person name="Lipzen A."/>
            <person name="Waldron R."/>
            <person name="Moloney N.M."/>
            <person name="Sperisen C."/>
            <person name="Kredics L."/>
            <person name="Vagvoelgyi C."/>
            <person name="Patrignani A."/>
            <person name="Fitzpatrick D."/>
            <person name="Nagy I."/>
            <person name="Doyle S."/>
            <person name="Anderson J.B."/>
            <person name="Grigoriev I.V."/>
            <person name="Gueldener U."/>
            <person name="Muensterkoetter M."/>
            <person name="Nagy L.G."/>
        </authorList>
    </citation>
    <scope>NUCLEOTIDE SEQUENCE [LARGE SCALE GENOMIC DNA]</scope>
    <source>
        <strain evidence="3">Ar21-2</strain>
    </source>
</reference>
<dbReference type="OrthoDB" id="3271097at2759"/>